<dbReference type="RefSeq" id="WP_175196804.1">
    <property type="nucleotide sequence ID" value="NZ_CADIKL010000025.1"/>
</dbReference>
<keyword evidence="4" id="KW-1185">Reference proteome</keyword>
<reference evidence="3 4" key="1">
    <citation type="submission" date="2020-04" db="EMBL/GenBank/DDBJ databases">
        <authorList>
            <person name="De Canck E."/>
        </authorList>
    </citation>
    <scope>NUCLEOTIDE SEQUENCE [LARGE SCALE GENOMIC DNA]</scope>
    <source>
        <strain evidence="3 4">LMG 28688</strain>
    </source>
</reference>
<proteinExistence type="predicted"/>
<feature type="compositionally biased region" description="Polar residues" evidence="1">
    <location>
        <begin position="1"/>
        <end position="12"/>
    </location>
</feature>
<dbReference type="Proteomes" id="UP000494119">
    <property type="component" value="Unassembled WGS sequence"/>
</dbReference>
<sequence length="118" mass="12241">MSQSEQHSSPGISVNGEHPIDLPGYARVGKRARVAAIVVALVLGVGATRTIVSNAMDAVNARHLASLTKPQRLASEREEVQIHGQQPATVVYLARVPGGACRAGPCREAPSGAARRGG</sequence>
<evidence type="ECO:0000256" key="2">
    <source>
        <dbReference type="SAM" id="Phobius"/>
    </source>
</evidence>
<keyword evidence="2" id="KW-1133">Transmembrane helix</keyword>
<organism evidence="3 4">
    <name type="scientific">Paraburkholderia caffeinitolerans</name>
    <dbReference type="NCBI Taxonomy" id="1723730"/>
    <lineage>
        <taxon>Bacteria</taxon>
        <taxon>Pseudomonadati</taxon>
        <taxon>Pseudomonadota</taxon>
        <taxon>Betaproteobacteria</taxon>
        <taxon>Burkholderiales</taxon>
        <taxon>Burkholderiaceae</taxon>
        <taxon>Paraburkholderia</taxon>
    </lineage>
</organism>
<keyword evidence="2" id="KW-0472">Membrane</keyword>
<evidence type="ECO:0000313" key="3">
    <source>
        <dbReference type="EMBL" id="CAB3797597.1"/>
    </source>
</evidence>
<dbReference type="AlphaFoldDB" id="A0A6J5GEV6"/>
<evidence type="ECO:0000313" key="4">
    <source>
        <dbReference type="Proteomes" id="UP000494119"/>
    </source>
</evidence>
<feature type="region of interest" description="Disordered" evidence="1">
    <location>
        <begin position="1"/>
        <end position="20"/>
    </location>
</feature>
<dbReference type="EMBL" id="CADIKL010000025">
    <property type="protein sequence ID" value="CAB3797597.1"/>
    <property type="molecule type" value="Genomic_DNA"/>
</dbReference>
<feature type="transmembrane region" description="Helical" evidence="2">
    <location>
        <begin position="32"/>
        <end position="52"/>
    </location>
</feature>
<keyword evidence="2" id="KW-0812">Transmembrane</keyword>
<gene>
    <name evidence="3" type="ORF">LMG28688_04559</name>
</gene>
<protein>
    <submittedName>
        <fullName evidence="3">Uncharacterized protein</fullName>
    </submittedName>
</protein>
<evidence type="ECO:0000256" key="1">
    <source>
        <dbReference type="SAM" id="MobiDB-lite"/>
    </source>
</evidence>
<name>A0A6J5GEV6_9BURK</name>
<accession>A0A6J5GEV6</accession>